<evidence type="ECO:0000256" key="4">
    <source>
        <dbReference type="ARBA" id="ARBA00022803"/>
    </source>
</evidence>
<name>A0A8C4LQA6_EQUAS</name>
<keyword evidence="10" id="KW-0175">Coiled coil</keyword>
<dbReference type="InterPro" id="IPR019734">
    <property type="entry name" value="TPR_rpt"/>
</dbReference>
<evidence type="ECO:0000256" key="8">
    <source>
        <dbReference type="ARBA" id="ARBA00034143"/>
    </source>
</evidence>
<dbReference type="Gene3D" id="1.25.40.10">
    <property type="entry name" value="Tetratricopeptide repeat domain"/>
    <property type="match status" value="1"/>
</dbReference>
<evidence type="ECO:0000256" key="10">
    <source>
        <dbReference type="SAM" id="Coils"/>
    </source>
</evidence>
<feature type="compositionally biased region" description="Pro residues" evidence="11">
    <location>
        <begin position="208"/>
        <end position="217"/>
    </location>
</feature>
<dbReference type="InterPro" id="IPR040111">
    <property type="entry name" value="ODAD4"/>
</dbReference>
<dbReference type="FunFam" id="1.25.40.10:FF:000795">
    <property type="entry name" value="Tetratricopeptide repeat protein 25"/>
    <property type="match status" value="1"/>
</dbReference>
<comment type="subcellular location">
    <subcellularLocation>
        <location evidence="1">Cytoplasm</location>
        <location evidence="1">Cytoskeleton</location>
        <location evidence="1">Cilium axoneme</location>
    </subcellularLocation>
</comment>
<dbReference type="InterPro" id="IPR045135">
    <property type="entry name" value="Rpn7_N"/>
</dbReference>
<evidence type="ECO:0000256" key="11">
    <source>
        <dbReference type="SAM" id="MobiDB-lite"/>
    </source>
</evidence>
<dbReference type="PANTHER" id="PTHR23040:SF1">
    <property type="entry name" value="OUTER DYNEIN ARM-DOCKING COMPLEX SUBUNIT 4"/>
    <property type="match status" value="1"/>
</dbReference>
<evidence type="ECO:0000313" key="13">
    <source>
        <dbReference type="Ensembl" id="ENSEASP00005012026.1"/>
    </source>
</evidence>
<feature type="domain" description="26S proteasome regulatory subunit Rpn7 N-terminal" evidence="12">
    <location>
        <begin position="13"/>
        <end position="130"/>
    </location>
</feature>
<dbReference type="GO" id="GO:0005930">
    <property type="term" value="C:axoneme"/>
    <property type="evidence" value="ECO:0007669"/>
    <property type="project" value="UniProtKB-SubCell"/>
</dbReference>
<dbReference type="AlphaFoldDB" id="A0A8C4LQA6"/>
<evidence type="ECO:0000259" key="12">
    <source>
        <dbReference type="Pfam" id="PF10602"/>
    </source>
</evidence>
<keyword evidence="4 9" id="KW-0802">TPR repeat</keyword>
<keyword evidence="3" id="KW-0677">Repeat</keyword>
<feature type="repeat" description="TPR" evidence="9">
    <location>
        <begin position="25"/>
        <end position="58"/>
    </location>
</feature>
<dbReference type="PROSITE" id="PS50005">
    <property type="entry name" value="TPR"/>
    <property type="match status" value="1"/>
</dbReference>
<gene>
    <name evidence="13" type="primary">ODAD4</name>
</gene>
<keyword evidence="5" id="KW-0206">Cytoskeleton</keyword>
<feature type="compositionally biased region" description="Low complexity" evidence="11">
    <location>
        <begin position="197"/>
        <end position="207"/>
    </location>
</feature>
<evidence type="ECO:0000256" key="3">
    <source>
        <dbReference type="ARBA" id="ARBA00022737"/>
    </source>
</evidence>
<reference evidence="13" key="1">
    <citation type="submission" date="2023-03" db="UniProtKB">
        <authorList>
            <consortium name="Ensembl"/>
        </authorList>
    </citation>
    <scope>IDENTIFICATION</scope>
</reference>
<sequence length="217" mass="23830">MVAALQSHRKDLEIAKEYDLPDAKSRALDNIGRVFARVGKFQQAIDTWEEKIPLAKTTLEKTWLFHEIGRCYLELDQPWQAQNYGEKSQQCAEEEGDIEWQLNASVLVAQAQVKLRDFESAVNNFEKALERAKLVHNNEAQQAIISVSLPTPLGPGCGEQGGWALSSSAFSCLLVLCPGQASGQQGRRQNLPPGVPQSPGSPSEGGRPPQPHPAVCF</sequence>
<evidence type="ECO:0000256" key="5">
    <source>
        <dbReference type="ARBA" id="ARBA00023212"/>
    </source>
</evidence>
<evidence type="ECO:0000256" key="6">
    <source>
        <dbReference type="ARBA" id="ARBA00023273"/>
    </source>
</evidence>
<proteinExistence type="predicted"/>
<dbReference type="Ensembl" id="ENSEAST00005013068.1">
    <property type="protein sequence ID" value="ENSEASP00005012026.1"/>
    <property type="gene ID" value="ENSEASG00005008408.1"/>
</dbReference>
<dbReference type="Pfam" id="PF10602">
    <property type="entry name" value="RPN7"/>
    <property type="match status" value="1"/>
</dbReference>
<dbReference type="InterPro" id="IPR011990">
    <property type="entry name" value="TPR-like_helical_dom_sf"/>
</dbReference>
<dbReference type="SMART" id="SM00028">
    <property type="entry name" value="TPR"/>
    <property type="match status" value="3"/>
</dbReference>
<organism evidence="13">
    <name type="scientific">Equus asinus asinus</name>
    <dbReference type="NCBI Taxonomy" id="83772"/>
    <lineage>
        <taxon>Eukaryota</taxon>
        <taxon>Metazoa</taxon>
        <taxon>Chordata</taxon>
        <taxon>Craniata</taxon>
        <taxon>Vertebrata</taxon>
        <taxon>Euteleostomi</taxon>
        <taxon>Mammalia</taxon>
        <taxon>Eutheria</taxon>
        <taxon>Laurasiatheria</taxon>
        <taxon>Perissodactyla</taxon>
        <taxon>Equidae</taxon>
        <taxon>Equus</taxon>
    </lineage>
</organism>
<evidence type="ECO:0000256" key="1">
    <source>
        <dbReference type="ARBA" id="ARBA00004430"/>
    </source>
</evidence>
<evidence type="ECO:0000256" key="7">
    <source>
        <dbReference type="ARBA" id="ARBA00034139"/>
    </source>
</evidence>
<accession>A0A8C4LQA6</accession>
<protein>
    <recommendedName>
        <fullName evidence="7">Outer dynein arm-docking complex subunit 4</fullName>
    </recommendedName>
    <alternativeName>
        <fullName evidence="8">Tetratricopeptide repeat protein 25</fullName>
    </alternativeName>
</protein>
<evidence type="ECO:0000256" key="2">
    <source>
        <dbReference type="ARBA" id="ARBA00022490"/>
    </source>
</evidence>
<keyword evidence="2" id="KW-0963">Cytoplasm</keyword>
<feature type="region of interest" description="Disordered" evidence="11">
    <location>
        <begin position="184"/>
        <end position="217"/>
    </location>
</feature>
<dbReference type="SUPFAM" id="SSF48452">
    <property type="entry name" value="TPR-like"/>
    <property type="match status" value="1"/>
</dbReference>
<keyword evidence="6" id="KW-0966">Cell projection</keyword>
<feature type="coiled-coil region" evidence="10">
    <location>
        <begin position="108"/>
        <end position="135"/>
    </location>
</feature>
<evidence type="ECO:0000256" key="9">
    <source>
        <dbReference type="PROSITE-ProRule" id="PRU00339"/>
    </source>
</evidence>
<dbReference type="PANTHER" id="PTHR23040">
    <property type="match status" value="1"/>
</dbReference>